<dbReference type="GO" id="GO:0004725">
    <property type="term" value="F:protein tyrosine phosphatase activity"/>
    <property type="evidence" value="ECO:0007669"/>
    <property type="project" value="UniProtKB-UniRule"/>
</dbReference>
<evidence type="ECO:0000256" key="1">
    <source>
        <dbReference type="ARBA" id="ARBA00011065"/>
    </source>
</evidence>
<dbReference type="GO" id="GO:0000922">
    <property type="term" value="C:spindle pole"/>
    <property type="evidence" value="ECO:0007669"/>
    <property type="project" value="UniProtKB-SubCell"/>
</dbReference>
<dbReference type="PROSITE" id="PS50206">
    <property type="entry name" value="RHODANESE_3"/>
    <property type="match status" value="1"/>
</dbReference>
<protein>
    <recommendedName>
        <fullName evidence="8">M-phase inducer phosphatase</fullName>
        <ecNumber evidence="8">3.1.3.48</ecNumber>
    </recommendedName>
</protein>
<dbReference type="AlphaFoldDB" id="A0A3Q7TSG8"/>
<dbReference type="KEGG" id="vvp:112930081"/>
<accession>A0A3Q7TSG8</accession>
<name>A0A3Q7TSG8_VULVU</name>
<keyword evidence="11" id="KW-1185">Reference proteome</keyword>
<dbReference type="InterPro" id="IPR000751">
    <property type="entry name" value="MPI_Phosphatase"/>
</dbReference>
<dbReference type="SUPFAM" id="SSF52821">
    <property type="entry name" value="Rhodanese/Cell cycle control phosphatase"/>
    <property type="match status" value="1"/>
</dbReference>
<gene>
    <name evidence="12 13" type="primary">CDC25B</name>
</gene>
<dbReference type="PANTHER" id="PTHR10828:SF48">
    <property type="entry name" value="M-PHASE INDUCER PHOSPHATASE 2"/>
    <property type="match status" value="1"/>
</dbReference>
<evidence type="ECO:0000259" key="10">
    <source>
        <dbReference type="PROSITE" id="PS50206"/>
    </source>
</evidence>
<dbReference type="CDD" id="cd01530">
    <property type="entry name" value="Cdc25"/>
    <property type="match status" value="1"/>
</dbReference>
<dbReference type="GO" id="GO:0110032">
    <property type="term" value="P:positive regulation of G2/MI transition of meiotic cell cycle"/>
    <property type="evidence" value="ECO:0007669"/>
    <property type="project" value="TreeGrafter"/>
</dbReference>
<dbReference type="GO" id="GO:0000086">
    <property type="term" value="P:G2/M transition of mitotic cell cycle"/>
    <property type="evidence" value="ECO:0007669"/>
    <property type="project" value="TreeGrafter"/>
</dbReference>
<feature type="region of interest" description="Disordered" evidence="9">
    <location>
        <begin position="162"/>
        <end position="190"/>
    </location>
</feature>
<comment type="function">
    <text evidence="8">Tyrosine protein phosphatase which functions as a dosage-dependent inducer of mitotic progression.</text>
</comment>
<evidence type="ECO:0000256" key="3">
    <source>
        <dbReference type="ARBA" id="ARBA00022776"/>
    </source>
</evidence>
<evidence type="ECO:0000313" key="12">
    <source>
        <dbReference type="RefSeq" id="XP_025868136.2"/>
    </source>
</evidence>
<dbReference type="GO" id="GO:0010971">
    <property type="term" value="P:positive regulation of G2/M transition of mitotic cell cycle"/>
    <property type="evidence" value="ECO:0007669"/>
    <property type="project" value="TreeGrafter"/>
</dbReference>
<dbReference type="GO" id="GO:0005813">
    <property type="term" value="C:centrosome"/>
    <property type="evidence" value="ECO:0007669"/>
    <property type="project" value="UniProtKB-SubCell"/>
</dbReference>
<dbReference type="Pfam" id="PF00581">
    <property type="entry name" value="Rhodanese"/>
    <property type="match status" value="1"/>
</dbReference>
<evidence type="ECO:0000313" key="11">
    <source>
        <dbReference type="Proteomes" id="UP001652641"/>
    </source>
</evidence>
<feature type="region of interest" description="Disordered" evidence="9">
    <location>
        <begin position="267"/>
        <end position="293"/>
    </location>
</feature>
<dbReference type="PRINTS" id="PR00716">
    <property type="entry name" value="MPIPHPHTASE"/>
</dbReference>
<dbReference type="SMART" id="SM00450">
    <property type="entry name" value="RHOD"/>
    <property type="match status" value="1"/>
</dbReference>
<feature type="compositionally biased region" description="Polar residues" evidence="9">
    <location>
        <begin position="21"/>
        <end position="30"/>
    </location>
</feature>
<keyword evidence="5 8" id="KW-0904">Protein phosphatase</keyword>
<dbReference type="PANTHER" id="PTHR10828">
    <property type="entry name" value="M-PHASE INDUCER PHOSPHATASE DUAL SPECIFICITY PHOSPHATASE CDC25"/>
    <property type="match status" value="1"/>
</dbReference>
<comment type="catalytic activity">
    <reaction evidence="7">
        <text>O-phospho-L-tyrosyl-[protein] + H2O = L-tyrosyl-[protein] + phosphate</text>
        <dbReference type="Rhea" id="RHEA:10684"/>
        <dbReference type="Rhea" id="RHEA-COMP:10136"/>
        <dbReference type="Rhea" id="RHEA-COMP:20101"/>
        <dbReference type="ChEBI" id="CHEBI:15377"/>
        <dbReference type="ChEBI" id="CHEBI:43474"/>
        <dbReference type="ChEBI" id="CHEBI:46858"/>
        <dbReference type="ChEBI" id="CHEBI:61978"/>
        <dbReference type="EC" id="3.1.3.48"/>
    </reaction>
    <physiologicalReaction direction="left-to-right" evidence="7">
        <dbReference type="Rhea" id="RHEA:10685"/>
    </physiologicalReaction>
</comment>
<comment type="similarity">
    <text evidence="1 8">Belongs to the MPI phosphatase family.</text>
</comment>
<reference evidence="12 13" key="2">
    <citation type="submission" date="2025-05" db="UniProtKB">
        <authorList>
            <consortium name="RefSeq"/>
        </authorList>
    </citation>
    <scope>IDENTIFICATION</scope>
    <source>
        <tissue evidence="12 13">Cell line</tissue>
    </source>
</reference>
<organism evidence="11 12">
    <name type="scientific">Vulpes vulpes</name>
    <name type="common">Red fox</name>
    <dbReference type="NCBI Taxonomy" id="9627"/>
    <lineage>
        <taxon>Eukaryota</taxon>
        <taxon>Metazoa</taxon>
        <taxon>Chordata</taxon>
        <taxon>Craniata</taxon>
        <taxon>Vertebrata</taxon>
        <taxon>Euteleostomi</taxon>
        <taxon>Mammalia</taxon>
        <taxon>Eutheria</taxon>
        <taxon>Laurasiatheria</taxon>
        <taxon>Carnivora</taxon>
        <taxon>Caniformia</taxon>
        <taxon>Canidae</taxon>
        <taxon>Vulpes</taxon>
    </lineage>
</organism>
<dbReference type="Gene3D" id="3.40.250.10">
    <property type="entry name" value="Rhodanese-like domain"/>
    <property type="match status" value="1"/>
</dbReference>
<evidence type="ECO:0000256" key="5">
    <source>
        <dbReference type="ARBA" id="ARBA00022912"/>
    </source>
</evidence>
<evidence type="ECO:0000256" key="9">
    <source>
        <dbReference type="SAM" id="MobiDB-lite"/>
    </source>
</evidence>
<feature type="region of interest" description="Disordered" evidence="9">
    <location>
        <begin position="557"/>
        <end position="584"/>
    </location>
</feature>
<dbReference type="InterPro" id="IPR001763">
    <property type="entry name" value="Rhodanese-like_dom"/>
</dbReference>
<feature type="compositionally biased region" description="Low complexity" evidence="9">
    <location>
        <begin position="277"/>
        <end position="288"/>
    </location>
</feature>
<dbReference type="RefSeq" id="XP_072592377.1">
    <property type="nucleotide sequence ID" value="XM_072736276.1"/>
</dbReference>
<dbReference type="GO" id="GO:0005737">
    <property type="term" value="C:cytoplasm"/>
    <property type="evidence" value="ECO:0007669"/>
    <property type="project" value="UniProtKB-ARBA"/>
</dbReference>
<dbReference type="GeneID" id="112930081"/>
<evidence type="ECO:0000256" key="6">
    <source>
        <dbReference type="ARBA" id="ARBA00023306"/>
    </source>
</evidence>
<feature type="domain" description="Rhodanese" evidence="10">
    <location>
        <begin position="648"/>
        <end position="755"/>
    </location>
</feature>
<feature type="region of interest" description="Disordered" evidence="9">
    <location>
        <begin position="1"/>
        <end position="95"/>
    </location>
</feature>
<evidence type="ECO:0000256" key="2">
    <source>
        <dbReference type="ARBA" id="ARBA00022618"/>
    </source>
</evidence>
<reference key="1">
    <citation type="submission" date="2019-01" db="UniProtKB">
        <authorList>
            <consortium name="RefSeq"/>
        </authorList>
    </citation>
    <scope>IDENTIFICATION</scope>
</reference>
<sequence length="797" mass="89220">MLNLGGGGRGPSEATPAGVASSGTFSTEGNSRPHPERQNLGSQDPPRCVEASEVPQSLSPSRSRELGWAGWSASAPFTPGPRPRPRPPTPRPHWRRPAARPLLFFEYIRRWRWQLLPRGFPDWRSVPASLHPAPPSPLPSPPSSLAPAPWLFLPPHPRACSPPRPGQLCPASPRARPSRLPPAGPAAMELPQPEPAPAPALSPVCLGRGAERPRHLLGLQTGAHGLVGSPERAAASSPVTTLTQTMHNLAGLGSETPKRQVGSLLTSLSLSRRRASESSLSSESSESSDAGLCMDSPSPMDPQMAEQTFEQAIQAASRVIRNKQFAIRRFQSLPVRLLGHSPVLRNITNSQAPGSWRKSEACGRAAQSSGEDKENVRFQKAGVWEHFRERRKGVCWDGSLAFDDTHPCCPQDGFVFKMPWKPPHPSHAHASAEWADRREAFAQRPNSAPDLMCLTPERKMEVEELSPPARCHFSLIAPQGASEEDDGFVDILESDLKDDNAVPPGMESLISAPLVKTSEKEEEQDLIMYSKCQRLFRSPSMPCSVIRPILKRLERPHDRDLPIQNKRRRSGTLPEEPREAEEPKARVLRSKSLCHDEIETILDSDHRELIGDYSKAFLLQTVDGKHQDLKYISPETMAALLAGKFSNIVERFVIVDCRYPYEYEGGHIKTAVNLPLERDAETFLLQSPITPCNLDKRIILIFHCEFSSERGPRMCRFIRERDRTANDYPSLYYPEMYILKGGYKEFFPQYPTFCEPQDYRPMNHEAFKDELKTFRLKTRSWAGERSRRELCSRLQDQ</sequence>
<proteinExistence type="inferred from homology"/>
<keyword evidence="4 8" id="KW-0378">Hydrolase</keyword>
<dbReference type="GO" id="GO:0051301">
    <property type="term" value="P:cell division"/>
    <property type="evidence" value="ECO:0007669"/>
    <property type="project" value="UniProtKB-UniRule"/>
</dbReference>
<dbReference type="GO" id="GO:0005634">
    <property type="term" value="C:nucleus"/>
    <property type="evidence" value="ECO:0007669"/>
    <property type="project" value="TreeGrafter"/>
</dbReference>
<dbReference type="InterPro" id="IPR036873">
    <property type="entry name" value="Rhodanese-like_dom_sf"/>
</dbReference>
<dbReference type="RefSeq" id="XP_025868136.2">
    <property type="nucleotide sequence ID" value="XM_026012351.2"/>
</dbReference>
<keyword evidence="6 8" id="KW-0131">Cell cycle</keyword>
<dbReference type="Pfam" id="PF06617">
    <property type="entry name" value="M-inducer_phosp"/>
    <property type="match status" value="2"/>
</dbReference>
<feature type="compositionally biased region" description="Gly residues" evidence="9">
    <location>
        <begin position="1"/>
        <end position="10"/>
    </location>
</feature>
<evidence type="ECO:0000256" key="8">
    <source>
        <dbReference type="RuleBase" id="RU368028"/>
    </source>
</evidence>
<feature type="compositionally biased region" description="Pro residues" evidence="9">
    <location>
        <begin position="78"/>
        <end position="91"/>
    </location>
</feature>
<feature type="compositionally biased region" description="Basic and acidic residues" evidence="9">
    <location>
        <begin position="575"/>
        <end position="584"/>
    </location>
</feature>
<keyword evidence="3 8" id="KW-0498">Mitosis</keyword>
<evidence type="ECO:0000256" key="7">
    <source>
        <dbReference type="ARBA" id="ARBA00051341"/>
    </source>
</evidence>
<evidence type="ECO:0000313" key="13">
    <source>
        <dbReference type="RefSeq" id="XP_072592377.1"/>
    </source>
</evidence>
<dbReference type="CTD" id="994"/>
<dbReference type="Proteomes" id="UP001652641">
    <property type="component" value="Chromosome 14"/>
</dbReference>
<evidence type="ECO:0000256" key="4">
    <source>
        <dbReference type="ARBA" id="ARBA00022801"/>
    </source>
</evidence>
<keyword evidence="2 8" id="KW-0132">Cell division</keyword>
<dbReference type="EC" id="3.1.3.48" evidence="8"/>